<protein>
    <submittedName>
        <fullName evidence="2">Uncharacterized protein</fullName>
    </submittedName>
</protein>
<comment type="caution">
    <text evidence="2">The sequence shown here is derived from an EMBL/GenBank/DDBJ whole genome shotgun (WGS) entry which is preliminary data.</text>
</comment>
<organism evidence="2 3">
    <name type="scientific">Euplotes crassus</name>
    <dbReference type="NCBI Taxonomy" id="5936"/>
    <lineage>
        <taxon>Eukaryota</taxon>
        <taxon>Sar</taxon>
        <taxon>Alveolata</taxon>
        <taxon>Ciliophora</taxon>
        <taxon>Intramacronucleata</taxon>
        <taxon>Spirotrichea</taxon>
        <taxon>Hypotrichia</taxon>
        <taxon>Euplotida</taxon>
        <taxon>Euplotidae</taxon>
        <taxon>Moneuplotes</taxon>
    </lineage>
</organism>
<feature type="transmembrane region" description="Helical" evidence="1">
    <location>
        <begin position="233"/>
        <end position="253"/>
    </location>
</feature>
<keyword evidence="1" id="KW-0472">Membrane</keyword>
<dbReference type="PROSITE" id="PS51257">
    <property type="entry name" value="PROKAR_LIPOPROTEIN"/>
    <property type="match status" value="1"/>
</dbReference>
<reference evidence="2" key="1">
    <citation type="submission" date="2023-07" db="EMBL/GenBank/DDBJ databases">
        <authorList>
            <consortium name="AG Swart"/>
            <person name="Singh M."/>
            <person name="Singh A."/>
            <person name="Seah K."/>
            <person name="Emmerich C."/>
        </authorList>
    </citation>
    <scope>NUCLEOTIDE SEQUENCE</scope>
    <source>
        <strain evidence="2">DP1</strain>
    </source>
</reference>
<dbReference type="EMBL" id="CAMPGE010017913">
    <property type="protein sequence ID" value="CAI2376356.1"/>
    <property type="molecule type" value="Genomic_DNA"/>
</dbReference>
<sequence length="254" mass="28096">MRRIKAIMIYIAATSLSCPFWYSCAFLSSLPASFMFAFDASASCMIVVTISSCSMIFCEKLFISSEISRIVFCVSCILSVSSTTLCIKDCACVCLLPIFSSSSKSSWKEPFVFVIVLLLSLLIESNCIFCSSSCCLFSSSSFCSSLILILKCLILTFQSRSRFLCWPIRYIRDFSLSISALSIPDLNISSSLLILSSLSISCNLSISSSYCLERAISVFSLCKESINCPASTLLIFLSISLIFSWMIFIVFLML</sequence>
<name>A0AAD2D0Y0_EUPCR</name>
<keyword evidence="3" id="KW-1185">Reference proteome</keyword>
<dbReference type="Proteomes" id="UP001295684">
    <property type="component" value="Unassembled WGS sequence"/>
</dbReference>
<feature type="transmembrane region" description="Helical" evidence="1">
    <location>
        <begin position="136"/>
        <end position="157"/>
    </location>
</feature>
<evidence type="ECO:0000313" key="3">
    <source>
        <dbReference type="Proteomes" id="UP001295684"/>
    </source>
</evidence>
<dbReference type="AlphaFoldDB" id="A0AAD2D0Y0"/>
<feature type="transmembrane region" description="Helical" evidence="1">
    <location>
        <begin position="111"/>
        <end position="129"/>
    </location>
</feature>
<gene>
    <name evidence="2" type="ORF">ECRASSUSDP1_LOCUS17725</name>
</gene>
<evidence type="ECO:0000256" key="1">
    <source>
        <dbReference type="SAM" id="Phobius"/>
    </source>
</evidence>
<evidence type="ECO:0000313" key="2">
    <source>
        <dbReference type="EMBL" id="CAI2376356.1"/>
    </source>
</evidence>
<keyword evidence="1" id="KW-1133">Transmembrane helix</keyword>
<proteinExistence type="predicted"/>
<keyword evidence="1" id="KW-0812">Transmembrane</keyword>
<feature type="transmembrane region" description="Helical" evidence="1">
    <location>
        <begin position="7"/>
        <end position="28"/>
    </location>
</feature>
<feature type="transmembrane region" description="Helical" evidence="1">
    <location>
        <begin position="34"/>
        <end position="58"/>
    </location>
</feature>
<feature type="transmembrane region" description="Helical" evidence="1">
    <location>
        <begin position="70"/>
        <end position="99"/>
    </location>
</feature>
<accession>A0AAD2D0Y0</accession>